<evidence type="ECO:0000313" key="1">
    <source>
        <dbReference type="EMBL" id="SOQ47986.1"/>
    </source>
</evidence>
<protein>
    <submittedName>
        <fullName evidence="1">SFRICE_005753</fullName>
    </submittedName>
</protein>
<name>A0A2H1W4U9_SPOFR</name>
<proteinExistence type="predicted"/>
<gene>
    <name evidence="1" type="ORF">SFRICE_005753</name>
</gene>
<dbReference type="AlphaFoldDB" id="A0A2H1W4U9"/>
<sequence>MPGRKINIYTWLLKPIMPAQSSVAGSFTHNIINTAVQVLSGYIGRKIKDEISRARRKRRVEKILENRRNAERPETLPAVIPMGWDCRPKKPSDPIDIPRRHWKLQSGYRPREYC</sequence>
<reference evidence="1" key="1">
    <citation type="submission" date="2016-07" db="EMBL/GenBank/DDBJ databases">
        <authorList>
            <person name="Bretaudeau A."/>
        </authorList>
    </citation>
    <scope>NUCLEOTIDE SEQUENCE</scope>
    <source>
        <strain evidence="1">Rice</strain>
        <tissue evidence="1">Whole body</tissue>
    </source>
</reference>
<accession>A0A2H1W4U9</accession>
<organism evidence="1">
    <name type="scientific">Spodoptera frugiperda</name>
    <name type="common">Fall armyworm</name>
    <dbReference type="NCBI Taxonomy" id="7108"/>
    <lineage>
        <taxon>Eukaryota</taxon>
        <taxon>Metazoa</taxon>
        <taxon>Ecdysozoa</taxon>
        <taxon>Arthropoda</taxon>
        <taxon>Hexapoda</taxon>
        <taxon>Insecta</taxon>
        <taxon>Pterygota</taxon>
        <taxon>Neoptera</taxon>
        <taxon>Endopterygota</taxon>
        <taxon>Lepidoptera</taxon>
        <taxon>Glossata</taxon>
        <taxon>Ditrysia</taxon>
        <taxon>Noctuoidea</taxon>
        <taxon>Noctuidae</taxon>
        <taxon>Amphipyrinae</taxon>
        <taxon>Spodoptera</taxon>
    </lineage>
</organism>
<dbReference type="EMBL" id="ODYU01006282">
    <property type="protein sequence ID" value="SOQ47986.1"/>
    <property type="molecule type" value="Genomic_DNA"/>
</dbReference>